<reference evidence="2" key="1">
    <citation type="submission" date="2021-04" db="EMBL/GenBank/DDBJ databases">
        <title>Genome seq and assembly of Bacillus sp.</title>
        <authorList>
            <person name="Chhetri G."/>
        </authorList>
    </citation>
    <scope>NUCLEOTIDE SEQUENCE</scope>
    <source>
        <strain evidence="2">RG28</strain>
    </source>
</reference>
<dbReference type="Gene3D" id="2.40.50.120">
    <property type="match status" value="1"/>
</dbReference>
<sequence length="141" mass="15477">MKKISIFILLVSFALGLFVFKPSTTFACSCVKPQGVKEELTRSDQVFSGKVLSIKNEKGSKVILFKVNQTWKGSKVTKIKITTGLGGGDCGYPFQKNHDYLVYANKSDMYGKKELVSVICSRTNDLASAKEDLAKLGKGLK</sequence>
<dbReference type="RefSeq" id="WP_209404701.1">
    <property type="nucleotide sequence ID" value="NZ_JAGIYQ010000005.1"/>
</dbReference>
<keyword evidence="3" id="KW-1185">Reference proteome</keyword>
<dbReference type="InterPro" id="IPR018933">
    <property type="entry name" value="Netrin_module_non-TIMP"/>
</dbReference>
<proteinExistence type="predicted"/>
<accession>A0A940NH34</accession>
<dbReference type="SUPFAM" id="SSF50242">
    <property type="entry name" value="TIMP-like"/>
    <property type="match status" value="1"/>
</dbReference>
<dbReference type="AlphaFoldDB" id="A0A940NH34"/>
<evidence type="ECO:0000259" key="1">
    <source>
        <dbReference type="Pfam" id="PF01759"/>
    </source>
</evidence>
<dbReference type="EMBL" id="JAGIYQ010000005">
    <property type="protein sequence ID" value="MBP0725289.1"/>
    <property type="molecule type" value="Genomic_DNA"/>
</dbReference>
<dbReference type="InterPro" id="IPR008993">
    <property type="entry name" value="TIMP-like_OB-fold"/>
</dbReference>
<protein>
    <recommendedName>
        <fullName evidence="1">Netrin module non-TIMP type domain-containing protein</fullName>
    </recommendedName>
</protein>
<organism evidence="2 3">
    <name type="scientific">Gottfriedia endophytica</name>
    <dbReference type="NCBI Taxonomy" id="2820819"/>
    <lineage>
        <taxon>Bacteria</taxon>
        <taxon>Bacillati</taxon>
        <taxon>Bacillota</taxon>
        <taxon>Bacilli</taxon>
        <taxon>Bacillales</taxon>
        <taxon>Bacillaceae</taxon>
        <taxon>Gottfriedia</taxon>
    </lineage>
</organism>
<evidence type="ECO:0000313" key="2">
    <source>
        <dbReference type="EMBL" id="MBP0725289.1"/>
    </source>
</evidence>
<evidence type="ECO:0000313" key="3">
    <source>
        <dbReference type="Proteomes" id="UP000682134"/>
    </source>
</evidence>
<feature type="domain" description="Netrin module non-TIMP type" evidence="1">
    <location>
        <begin position="43"/>
        <end position="114"/>
    </location>
</feature>
<gene>
    <name evidence="2" type="ORF">J5Y03_08810</name>
</gene>
<comment type="caution">
    <text evidence="2">The sequence shown here is derived from an EMBL/GenBank/DDBJ whole genome shotgun (WGS) entry which is preliminary data.</text>
</comment>
<dbReference type="Pfam" id="PF01759">
    <property type="entry name" value="NTR"/>
    <property type="match status" value="1"/>
</dbReference>
<dbReference type="Proteomes" id="UP000682134">
    <property type="component" value="Unassembled WGS sequence"/>
</dbReference>
<name>A0A940NH34_9BACI</name>